<protein>
    <submittedName>
        <fullName evidence="1">Uncharacterized protein</fullName>
    </submittedName>
</protein>
<proteinExistence type="predicted"/>
<keyword evidence="2" id="KW-1185">Reference proteome</keyword>
<dbReference type="EMBL" id="JWIO01000014">
    <property type="protein sequence ID" value="KLL11556.1"/>
    <property type="molecule type" value="Genomic_DNA"/>
</dbReference>
<dbReference type="RefSeq" id="WP_047222916.1">
    <property type="nucleotide sequence ID" value="NZ_JWIO01000014.1"/>
</dbReference>
<evidence type="ECO:0000313" key="2">
    <source>
        <dbReference type="Proteomes" id="UP000035425"/>
    </source>
</evidence>
<accession>A0ABR5F4A0</accession>
<sequence length="105" mass="11244">MAAPIRLSTSLPPDEQSNGLLGNINTFVTRPGDPVLAVVELGTIRIVRDIALDYQVPVIGIHAIELACRSVSAASLRELMDLARQERIGARGLPFDADLIRGDGL</sequence>
<name>A0ABR5F4A0_9ACTN</name>
<organism evidence="1 2">
    <name type="scientific">Protofrankia coriariae</name>
    <dbReference type="NCBI Taxonomy" id="1562887"/>
    <lineage>
        <taxon>Bacteria</taxon>
        <taxon>Bacillati</taxon>
        <taxon>Actinomycetota</taxon>
        <taxon>Actinomycetes</taxon>
        <taxon>Frankiales</taxon>
        <taxon>Frankiaceae</taxon>
        <taxon>Protofrankia</taxon>
    </lineage>
</organism>
<evidence type="ECO:0000313" key="1">
    <source>
        <dbReference type="EMBL" id="KLL11556.1"/>
    </source>
</evidence>
<dbReference type="Proteomes" id="UP000035425">
    <property type="component" value="Unassembled WGS sequence"/>
</dbReference>
<comment type="caution">
    <text evidence="1">The sequence shown here is derived from an EMBL/GenBank/DDBJ whole genome shotgun (WGS) entry which is preliminary data.</text>
</comment>
<gene>
    <name evidence="1" type="ORF">FrCorBMG51_10980</name>
</gene>
<reference evidence="1 2" key="1">
    <citation type="submission" date="2014-12" db="EMBL/GenBank/DDBJ databases">
        <title>Frankia sp. BMG5.1 draft genome.</title>
        <authorList>
            <person name="Gtari M."/>
            <person name="Ghodhbane-Gtari F."/>
            <person name="Nouioui I."/>
            <person name="Ktari A."/>
            <person name="Hezbri K."/>
            <person name="Mimouni W."/>
            <person name="Sbissi I."/>
            <person name="Ayari A."/>
            <person name="Yamanaka T."/>
            <person name="Normand P."/>
            <person name="Tisa L.S."/>
            <person name="Boudabous A."/>
        </authorList>
    </citation>
    <scope>NUCLEOTIDE SEQUENCE [LARGE SCALE GENOMIC DNA]</scope>
    <source>
        <strain evidence="1 2">BMG5.1</strain>
    </source>
</reference>